<organism evidence="4 5">
    <name type="scientific">Mesonia hippocampi</name>
    <dbReference type="NCBI Taxonomy" id="1628250"/>
    <lineage>
        <taxon>Bacteria</taxon>
        <taxon>Pseudomonadati</taxon>
        <taxon>Bacteroidota</taxon>
        <taxon>Flavobacteriia</taxon>
        <taxon>Flavobacteriales</taxon>
        <taxon>Flavobacteriaceae</taxon>
        <taxon>Mesonia</taxon>
    </lineage>
</organism>
<keyword evidence="1 2" id="KW-0732">Signal</keyword>
<feature type="domain" description="Outer membrane protein beta-barrel" evidence="3">
    <location>
        <begin position="23"/>
        <end position="165"/>
    </location>
</feature>
<sequence>MNLKLTFCGVLLSLGVAFSAQAQEKTRIGAFFAYGTEIENIGIGANAEFPIMENLTISPSLIYYFPKEEYSVKVNWFEVNANANYYFVNQNNMSVYALGGLNYNSVKVSFDDAWLGDHSASDGRFGLNLGGGVNFKIDGKITPFAELKYVIIDGGQLVAGAGVKFNL</sequence>
<keyword evidence="5" id="KW-1185">Reference proteome</keyword>
<dbReference type="Proteomes" id="UP000553034">
    <property type="component" value="Unassembled WGS sequence"/>
</dbReference>
<feature type="chain" id="PRO_5032424549" evidence="2">
    <location>
        <begin position="23"/>
        <end position="167"/>
    </location>
</feature>
<feature type="signal peptide" evidence="2">
    <location>
        <begin position="1"/>
        <end position="22"/>
    </location>
</feature>
<evidence type="ECO:0000256" key="2">
    <source>
        <dbReference type="SAM" id="SignalP"/>
    </source>
</evidence>
<dbReference type="Gene3D" id="2.40.160.20">
    <property type="match status" value="1"/>
</dbReference>
<dbReference type="SUPFAM" id="SSF56925">
    <property type="entry name" value="OMPA-like"/>
    <property type="match status" value="1"/>
</dbReference>
<comment type="caution">
    <text evidence="4">The sequence shown here is derived from an EMBL/GenBank/DDBJ whole genome shotgun (WGS) entry which is preliminary data.</text>
</comment>
<accession>A0A840EWA0</accession>
<protein>
    <submittedName>
        <fullName evidence="4">Outer membrane protein X</fullName>
    </submittedName>
</protein>
<dbReference type="EMBL" id="JACIFO010000011">
    <property type="protein sequence ID" value="MBB4119836.1"/>
    <property type="molecule type" value="Genomic_DNA"/>
</dbReference>
<name>A0A840EWA0_9FLAO</name>
<evidence type="ECO:0000259" key="3">
    <source>
        <dbReference type="Pfam" id="PF13505"/>
    </source>
</evidence>
<dbReference type="InterPro" id="IPR027385">
    <property type="entry name" value="Beta-barrel_OMP"/>
</dbReference>
<proteinExistence type="predicted"/>
<evidence type="ECO:0000313" key="5">
    <source>
        <dbReference type="Proteomes" id="UP000553034"/>
    </source>
</evidence>
<dbReference type="RefSeq" id="WP_183478178.1">
    <property type="nucleotide sequence ID" value="NZ_JACIFO010000011.1"/>
</dbReference>
<gene>
    <name evidence="4" type="ORF">GGR32_002147</name>
</gene>
<dbReference type="InterPro" id="IPR011250">
    <property type="entry name" value="OMP/PagP_B-barrel"/>
</dbReference>
<evidence type="ECO:0000313" key="4">
    <source>
        <dbReference type="EMBL" id="MBB4119836.1"/>
    </source>
</evidence>
<dbReference type="Pfam" id="PF13505">
    <property type="entry name" value="OMP_b-brl"/>
    <property type="match status" value="1"/>
</dbReference>
<evidence type="ECO:0000256" key="1">
    <source>
        <dbReference type="ARBA" id="ARBA00022729"/>
    </source>
</evidence>
<reference evidence="4 5" key="1">
    <citation type="submission" date="2020-08" db="EMBL/GenBank/DDBJ databases">
        <title>Genomic Encyclopedia of Type Strains, Phase IV (KMG-IV): sequencing the most valuable type-strain genomes for metagenomic binning, comparative biology and taxonomic classification.</title>
        <authorList>
            <person name="Goeker M."/>
        </authorList>
    </citation>
    <scope>NUCLEOTIDE SEQUENCE [LARGE SCALE GENOMIC DNA]</scope>
    <source>
        <strain evidence="4 5">DSM 29568</strain>
    </source>
</reference>
<dbReference type="AlphaFoldDB" id="A0A840EWA0"/>